<dbReference type="EMBL" id="GEMB01007228">
    <property type="protein sequence ID" value="JAR96145.1"/>
    <property type="molecule type" value="Transcribed_RNA"/>
</dbReference>
<reference evidence="1" key="1">
    <citation type="submission" date="2016-04" db="EMBL/GenBank/DDBJ databases">
        <authorList>
            <person name="Calderon-Fernandez G.M.Sr."/>
        </authorList>
    </citation>
    <scope>NUCLEOTIDE SEQUENCE</scope>
    <source>
        <strain evidence="1">Int1</strain>
        <tissue evidence="1">Integument</tissue>
    </source>
</reference>
<proteinExistence type="predicted"/>
<organism evidence="1">
    <name type="scientific">Triatoma infestans</name>
    <name type="common">Assassin bug</name>
    <dbReference type="NCBI Taxonomy" id="30076"/>
    <lineage>
        <taxon>Eukaryota</taxon>
        <taxon>Metazoa</taxon>
        <taxon>Ecdysozoa</taxon>
        <taxon>Arthropoda</taxon>
        <taxon>Hexapoda</taxon>
        <taxon>Insecta</taxon>
        <taxon>Pterygota</taxon>
        <taxon>Neoptera</taxon>
        <taxon>Paraneoptera</taxon>
        <taxon>Hemiptera</taxon>
        <taxon>Heteroptera</taxon>
        <taxon>Panheteroptera</taxon>
        <taxon>Cimicomorpha</taxon>
        <taxon>Reduviidae</taxon>
        <taxon>Triatominae</taxon>
        <taxon>Triatoma</taxon>
    </lineage>
</organism>
<accession>A0A170UWA9</accession>
<dbReference type="AlphaFoldDB" id="A0A170UWA9"/>
<protein>
    <submittedName>
        <fullName evidence="1">Syntaxin-8 isoform x3</fullName>
    </submittedName>
</protein>
<name>A0A170UWA9_TRIIF</name>
<sequence>MGKRKIFLLPHFGRQKKETLG</sequence>
<evidence type="ECO:0000313" key="1">
    <source>
        <dbReference type="EMBL" id="JAR96145.1"/>
    </source>
</evidence>
<reference evidence="1" key="2">
    <citation type="journal article" date="2017" name="J. Med. Entomol.">
        <title>Transcriptome Analysis of the Triatoma infestans (Hemiptera: Reduviidae) Integument.</title>
        <authorList>
            <person name="Calderon-Fernandez G.M."/>
            <person name="Moriconi D.E."/>
            <person name="Dulbecco A.B."/>
            <person name="Juarez M.P."/>
        </authorList>
    </citation>
    <scope>NUCLEOTIDE SEQUENCE</scope>
    <source>
        <strain evidence="1">Int1</strain>
        <tissue evidence="1">Integument</tissue>
    </source>
</reference>